<evidence type="ECO:0000313" key="4">
    <source>
        <dbReference type="RefSeq" id="XP_017974424.1"/>
    </source>
</evidence>
<keyword evidence="1" id="KW-0812">Transmembrane</keyword>
<dbReference type="PANTHER" id="PTHR31170">
    <property type="entry name" value="BNAC04G53230D PROTEIN"/>
    <property type="match status" value="1"/>
</dbReference>
<reference evidence="2" key="1">
    <citation type="journal article" date="1997" name="Nucleic Acids Res.">
        <title>tRNAscan-SE: a program for improved detection of transfer RNA genes in genomic sequence.</title>
        <authorList>
            <person name="Lowe T.M."/>
            <person name="Eddy S.R."/>
        </authorList>
    </citation>
    <scope>NUCLEOTIDE SEQUENCE [LARGE SCALE GENOMIC DNA]</scope>
    <source>
        <strain evidence="2">r\B97-61/B2</strain>
    </source>
</reference>
<keyword evidence="1" id="KW-0472">Membrane</keyword>
<dbReference type="AlphaFoldDB" id="A0AB32VB08"/>
<dbReference type="Gramene" id="Tc04v2_t017140.2">
    <property type="protein sequence ID" value="Tc04v2_p017140.2"/>
    <property type="gene ID" value="Tc04v2_g017140"/>
</dbReference>
<dbReference type="Gramene" id="Tc04v2_t017140.1">
    <property type="protein sequence ID" value="Tc04v2_p017140.1"/>
    <property type="gene ID" value="Tc04v2_g017140"/>
</dbReference>
<evidence type="ECO:0000313" key="2">
    <source>
        <dbReference type="Proteomes" id="UP000694886"/>
    </source>
</evidence>
<keyword evidence="1" id="KW-1133">Transmembrane helix</keyword>
<dbReference type="Proteomes" id="UP000694886">
    <property type="component" value="Chromosome 4"/>
</dbReference>
<reference evidence="3 4" key="2">
    <citation type="submission" date="2025-04" db="UniProtKB">
        <authorList>
            <consortium name="RefSeq"/>
        </authorList>
    </citation>
    <scope>IDENTIFICATION</scope>
</reference>
<proteinExistence type="predicted"/>
<organism evidence="2 3">
    <name type="scientific">Theobroma cacao</name>
    <name type="common">Cacao</name>
    <name type="synonym">Cocoa</name>
    <dbReference type="NCBI Taxonomy" id="3641"/>
    <lineage>
        <taxon>Eukaryota</taxon>
        <taxon>Viridiplantae</taxon>
        <taxon>Streptophyta</taxon>
        <taxon>Embryophyta</taxon>
        <taxon>Tracheophyta</taxon>
        <taxon>Spermatophyta</taxon>
        <taxon>Magnoliopsida</taxon>
        <taxon>eudicotyledons</taxon>
        <taxon>Gunneridae</taxon>
        <taxon>Pentapetalae</taxon>
        <taxon>rosids</taxon>
        <taxon>malvids</taxon>
        <taxon>Malvales</taxon>
        <taxon>Malvaceae</taxon>
        <taxon>Byttnerioideae</taxon>
        <taxon>Theobroma</taxon>
    </lineage>
</organism>
<dbReference type="Pfam" id="PF03140">
    <property type="entry name" value="DUF247"/>
    <property type="match status" value="1"/>
</dbReference>
<name>A0AB32VB08_THECC</name>
<dbReference type="InterPro" id="IPR004158">
    <property type="entry name" value="DUF247_pln"/>
</dbReference>
<protein>
    <submittedName>
        <fullName evidence="3 4">UPF0481 protein At3g47200</fullName>
    </submittedName>
</protein>
<evidence type="ECO:0000256" key="1">
    <source>
        <dbReference type="SAM" id="Phobius"/>
    </source>
</evidence>
<dbReference type="PANTHER" id="PTHR31170:SF17">
    <property type="match status" value="1"/>
</dbReference>
<sequence length="425" mass="49753">MATEREDPVSISIGEMLQSLSPLSPDCCIARVPNYLRKANEQAYEPELIAIGPYHHAKPHLKAMEEHKIRYFQLLLQERRENDVSRYVMIIRSLEEQARKCYSDPFALESDDFVKMLLLDGCFIVQLIRKFSEIRLRDESDPIFKLVSLRGTIRRDTLLVENQLPLFVLWELYAMIEYPDQRTFMAIVFSFFCHILPGEGWPQNSLNSIRVINHLVDLVHECWHPSPLELKAYQNLNKNVPWNFIHCVTELKEAGIKFQMKRGNSLFDLKFENGTMKIPTLRIYDRLEGTLRNLIAFEQFSSHRGLNHVTDYVLLFHCLVNSTKDVEILRQSGIIENMLGDDEEVARMLNRLGVSVFFSPDNFYYSELFNKVNKYCDRRWNKWIANLKHNYLNSPWALISFLAAVVLLLLTLVQTVFSVLSFYSK</sequence>
<feature type="transmembrane region" description="Helical" evidence="1">
    <location>
        <begin position="396"/>
        <end position="423"/>
    </location>
</feature>
<dbReference type="GeneID" id="18602788"/>
<accession>A0AB32VB08</accession>
<evidence type="ECO:0000313" key="3">
    <source>
        <dbReference type="RefSeq" id="XP_007034456.2"/>
    </source>
</evidence>
<dbReference type="RefSeq" id="XP_007034456.2">
    <property type="nucleotide sequence ID" value="XM_007034394.2"/>
</dbReference>
<dbReference type="KEGG" id="tcc:18602788"/>
<gene>
    <name evidence="3 4" type="primary">LOC18602788</name>
</gene>
<dbReference type="RefSeq" id="XP_017974424.1">
    <property type="nucleotide sequence ID" value="XM_018118935.1"/>
</dbReference>